<evidence type="ECO:0000313" key="3">
    <source>
        <dbReference type="EMBL" id="KPI90543.1"/>
    </source>
</evidence>
<evidence type="ECO:0000259" key="2">
    <source>
        <dbReference type="PROSITE" id="PS50020"/>
    </source>
</evidence>
<sequence length="645" mass="68109">MPTSGRSSSASESRESNGGSSSSCASGATHSSSSSLSEHSSSDDSERSASSYNSEAASSRSSSASCSRSSSSHEGNSRGREESGADRDNGMAPLKLPRLEGLDNTLHPSTSGLTTGRHFPSEVCGPSIFPAPPPSSSAVPLYDPVAPPPRYGPAFPPPAPFSAWAPPPPPPLPTLSAAAKDIAEMDVRAGVRLGVFRASLRLNKEQVMDEIESVRMTSSVERVLLESAQQLGLPGVPMEEREYAWATVFFADAEAAELCVARLCQPGRRSKWSRVCIQRLPIASLDALPLSPAEEQRYRVHAYQLESAVDTPGAASVTTSAVTDTVLARTAGGWCVLSTGGLLPTLGLATYLKHRRSGDFCSVEVCSGFNSDPEQDTCNAGGQCGRLHLREVEQWKLLLPVVLPAKASVQTSPHRKVVPAGMGATSTAGVALTTTLVETSWQKARHNDCLVLRPLPADIDESGFVYMFRGCNGFLRAQTVRTADQVRYGVVQFKDALSAQDAFQQATANTELTVRFYGLGEGDATVQLARATAVNHTAGNGGAAPQSTATAAPGVDATSAKAPKAVPDAKGNAKSASGIPETAAFSDDNAVTGSTHAPGVPFPPLPEGWEYGLSRRTMQYFFLQSGKKSTTWKHPVTQEQYKAKR</sequence>
<feature type="compositionally biased region" description="Low complexity" evidence="1">
    <location>
        <begin position="48"/>
        <end position="74"/>
    </location>
</feature>
<organism evidence="3 4">
    <name type="scientific">Leptomonas seymouri</name>
    <dbReference type="NCBI Taxonomy" id="5684"/>
    <lineage>
        <taxon>Eukaryota</taxon>
        <taxon>Discoba</taxon>
        <taxon>Euglenozoa</taxon>
        <taxon>Kinetoplastea</taxon>
        <taxon>Metakinetoplastina</taxon>
        <taxon>Trypanosomatida</taxon>
        <taxon>Trypanosomatidae</taxon>
        <taxon>Leishmaniinae</taxon>
        <taxon>Leptomonas</taxon>
    </lineage>
</organism>
<dbReference type="InterPro" id="IPR035979">
    <property type="entry name" value="RBD_domain_sf"/>
</dbReference>
<dbReference type="AlphaFoldDB" id="A0A0N1IC61"/>
<dbReference type="InterPro" id="IPR001202">
    <property type="entry name" value="WW_dom"/>
</dbReference>
<comment type="caution">
    <text evidence="3">The sequence shown here is derived from an EMBL/GenBank/DDBJ whole genome shotgun (WGS) entry which is preliminary data.</text>
</comment>
<gene>
    <name evidence="3" type="ORF">ABL78_0303</name>
</gene>
<dbReference type="SUPFAM" id="SSF51045">
    <property type="entry name" value="WW domain"/>
    <property type="match status" value="1"/>
</dbReference>
<dbReference type="EMBL" id="LJSK01000004">
    <property type="protein sequence ID" value="KPI90543.1"/>
    <property type="molecule type" value="Genomic_DNA"/>
</dbReference>
<feature type="domain" description="WW" evidence="2">
    <location>
        <begin position="603"/>
        <end position="637"/>
    </location>
</feature>
<dbReference type="VEuPathDB" id="TriTrypDB:Lsey_0004_0310"/>
<evidence type="ECO:0000313" key="4">
    <source>
        <dbReference type="Proteomes" id="UP000038009"/>
    </source>
</evidence>
<name>A0A0N1IC61_LEPSE</name>
<dbReference type="GO" id="GO:0003676">
    <property type="term" value="F:nucleic acid binding"/>
    <property type="evidence" value="ECO:0007669"/>
    <property type="project" value="InterPro"/>
</dbReference>
<feature type="region of interest" description="Disordered" evidence="1">
    <location>
        <begin position="537"/>
        <end position="581"/>
    </location>
</feature>
<dbReference type="PROSITE" id="PS01159">
    <property type="entry name" value="WW_DOMAIN_1"/>
    <property type="match status" value="1"/>
</dbReference>
<dbReference type="SUPFAM" id="SSF54928">
    <property type="entry name" value="RNA-binding domain, RBD"/>
    <property type="match status" value="1"/>
</dbReference>
<dbReference type="Gene3D" id="2.20.70.10">
    <property type="match status" value="1"/>
</dbReference>
<reference evidence="3 4" key="1">
    <citation type="journal article" date="2015" name="PLoS Pathog.">
        <title>Leptomonas seymouri: Adaptations to the Dixenous Life Cycle Analyzed by Genome Sequencing, Transcriptome Profiling and Co-infection with Leishmania donovani.</title>
        <authorList>
            <person name="Kraeva N."/>
            <person name="Butenko A."/>
            <person name="Hlavacova J."/>
            <person name="Kostygov A."/>
            <person name="Myskova J."/>
            <person name="Grybchuk D."/>
            <person name="Lestinova T."/>
            <person name="Votypka J."/>
            <person name="Volf P."/>
            <person name="Opperdoes F."/>
            <person name="Flegontov P."/>
            <person name="Lukes J."/>
            <person name="Yurchenko V."/>
        </authorList>
    </citation>
    <scope>NUCLEOTIDE SEQUENCE [LARGE SCALE GENOMIC DNA]</scope>
    <source>
        <strain evidence="3 4">ATCC 30220</strain>
    </source>
</reference>
<dbReference type="InterPro" id="IPR036020">
    <property type="entry name" value="WW_dom_sf"/>
</dbReference>
<feature type="compositionally biased region" description="Basic and acidic residues" evidence="1">
    <location>
        <begin position="75"/>
        <end position="89"/>
    </location>
</feature>
<feature type="region of interest" description="Disordered" evidence="1">
    <location>
        <begin position="1"/>
        <end position="119"/>
    </location>
</feature>
<dbReference type="OrthoDB" id="264595at2759"/>
<dbReference type="OMA" id="GKKSTTW"/>
<protein>
    <recommendedName>
        <fullName evidence="2">WW domain-containing protein</fullName>
    </recommendedName>
</protein>
<keyword evidence="4" id="KW-1185">Reference proteome</keyword>
<evidence type="ECO:0000256" key="1">
    <source>
        <dbReference type="SAM" id="MobiDB-lite"/>
    </source>
</evidence>
<accession>A0A0N1IC61</accession>
<proteinExistence type="predicted"/>
<feature type="compositionally biased region" description="Low complexity" evidence="1">
    <location>
        <begin position="1"/>
        <end position="39"/>
    </location>
</feature>
<dbReference type="Proteomes" id="UP000038009">
    <property type="component" value="Unassembled WGS sequence"/>
</dbReference>
<dbReference type="PROSITE" id="PS50020">
    <property type="entry name" value="WW_DOMAIN_2"/>
    <property type="match status" value="1"/>
</dbReference>